<accession>A0A388TDL9</accession>
<organism evidence="3 4">
    <name type="scientific">Termititenax aidoneus</name>
    <dbReference type="NCBI Taxonomy" id="2218524"/>
    <lineage>
        <taxon>Bacteria</taxon>
        <taxon>Bacillati</taxon>
        <taxon>Candidatus Margulisiibacteriota</taxon>
        <taxon>Candidatus Termititenacia</taxon>
        <taxon>Candidatus Termititenacales</taxon>
        <taxon>Candidatus Termititenacaceae</taxon>
        <taxon>Candidatus Termititenax</taxon>
    </lineage>
</organism>
<name>A0A388TDL9_TERA1</name>
<sequence>MPTIKPVSDLRNYTEVLRDIAVDAPVFLTKNGHGLYALMALQDYEKMQATNQLLSELARGRQSGAKGWLSLAEVKTSLGLTE</sequence>
<evidence type="ECO:0000256" key="1">
    <source>
        <dbReference type="ARBA" id="ARBA00009981"/>
    </source>
</evidence>
<dbReference type="InterPro" id="IPR036165">
    <property type="entry name" value="YefM-like_sf"/>
</dbReference>
<dbReference type="InterPro" id="IPR006442">
    <property type="entry name" value="Antitoxin_Phd/YefM"/>
</dbReference>
<gene>
    <name evidence="3" type="ORF">NO1_1804</name>
</gene>
<dbReference type="Pfam" id="PF02604">
    <property type="entry name" value="PhdYeFM_antitox"/>
    <property type="match status" value="1"/>
</dbReference>
<evidence type="ECO:0000313" key="4">
    <source>
        <dbReference type="Proteomes" id="UP000269352"/>
    </source>
</evidence>
<comment type="similarity">
    <text evidence="1 2">Belongs to the phD/YefM antitoxin family.</text>
</comment>
<reference evidence="3 4" key="1">
    <citation type="journal article" date="2019" name="ISME J.">
        <title>Genome analyses of uncultured TG2/ZB3 bacteria in 'Margulisbacteria' specifically attached to ectosymbiotic spirochetes of protists in the termite gut.</title>
        <authorList>
            <person name="Utami Y.D."/>
            <person name="Kuwahara H."/>
            <person name="Igai K."/>
            <person name="Murakami T."/>
            <person name="Sugaya K."/>
            <person name="Morikawa T."/>
            <person name="Nagura Y."/>
            <person name="Yuki M."/>
            <person name="Deevong P."/>
            <person name="Inoue T."/>
            <person name="Kihara K."/>
            <person name="Lo N."/>
            <person name="Yamada A."/>
            <person name="Ohkuma M."/>
            <person name="Hongoh Y."/>
        </authorList>
    </citation>
    <scope>NUCLEOTIDE SEQUENCE [LARGE SCALE GENOMIC DNA]</scope>
    <source>
        <strain evidence="3">NkOx7-01</strain>
    </source>
</reference>
<evidence type="ECO:0000256" key="2">
    <source>
        <dbReference type="RuleBase" id="RU362080"/>
    </source>
</evidence>
<keyword evidence="4" id="KW-1185">Reference proteome</keyword>
<protein>
    <recommendedName>
        <fullName evidence="2">Antitoxin</fullName>
    </recommendedName>
</protein>
<proteinExistence type="inferred from homology"/>
<dbReference type="SUPFAM" id="SSF143120">
    <property type="entry name" value="YefM-like"/>
    <property type="match status" value="1"/>
</dbReference>
<dbReference type="Proteomes" id="UP000269352">
    <property type="component" value="Unassembled WGS sequence"/>
</dbReference>
<comment type="function">
    <text evidence="2">Antitoxin component of a type II toxin-antitoxin (TA) system.</text>
</comment>
<comment type="caution">
    <text evidence="3">The sequence shown here is derived from an EMBL/GenBank/DDBJ whole genome shotgun (WGS) entry which is preliminary data.</text>
</comment>
<dbReference type="AlphaFoldDB" id="A0A388TDL9"/>
<evidence type="ECO:0000313" key="3">
    <source>
        <dbReference type="EMBL" id="GBR74668.1"/>
    </source>
</evidence>
<dbReference type="EMBL" id="BGZN01000066">
    <property type="protein sequence ID" value="GBR74668.1"/>
    <property type="molecule type" value="Genomic_DNA"/>
</dbReference>